<evidence type="ECO:0000313" key="11">
    <source>
        <dbReference type="Proteomes" id="UP000053201"/>
    </source>
</evidence>
<dbReference type="FunFam" id="3.30.200.20:FF:000354">
    <property type="entry name" value="AGC/YANK protein kinase"/>
    <property type="match status" value="1"/>
</dbReference>
<evidence type="ECO:0000259" key="9">
    <source>
        <dbReference type="PROSITE" id="PS51285"/>
    </source>
</evidence>
<feature type="region of interest" description="Disordered" evidence="7">
    <location>
        <begin position="417"/>
        <end position="443"/>
    </location>
</feature>
<feature type="compositionally biased region" description="Polar residues" evidence="7">
    <location>
        <begin position="237"/>
        <end position="252"/>
    </location>
</feature>
<keyword evidence="1" id="KW-0723">Serine/threonine-protein kinase</keyword>
<dbReference type="AlphaFoldDB" id="A0A0L0HHN2"/>
<keyword evidence="11" id="KW-1185">Reference proteome</keyword>
<dbReference type="PANTHER" id="PTHR24355:SF30">
    <property type="entry name" value="SERINE_THREONINE-PROTEIN KINASE 32B ISOFORM X1"/>
    <property type="match status" value="1"/>
</dbReference>
<feature type="domain" description="Protein kinase" evidence="8">
    <location>
        <begin position="24"/>
        <end position="301"/>
    </location>
</feature>
<dbReference type="RefSeq" id="XP_016608373.1">
    <property type="nucleotide sequence ID" value="XM_016752891.1"/>
</dbReference>
<evidence type="ECO:0000256" key="2">
    <source>
        <dbReference type="ARBA" id="ARBA00022679"/>
    </source>
</evidence>
<sequence length="552" mass="61129">MGNTCRKAEVQPEKGYRKVTLDDFVVQRAIGKGAFGKVSIIQKKKGGQQFALKYINKSKCIAEKAVHHIIQERNLLEEVKHPFICNLRYSFQDAENLYMALDLMTGGDLRFHLGKPMKEAACKVILAEVASALDFLHGHRIVHRDVKPDNILLDENGHAYLTDFNIAVKFREEKPLKSVAGTEPYMAPELLLGGGYFATVDWWSFGVMAYELMLGERPFRGKHKRDLIKKGDWKFPNPSTSSSDILTNPSKNQKQHHHQPRYPRITDVSKSFISGLMTVDIHNRLGCGEEGREALREHAFFSDIAWDKLLRREIAPAFVPPKNKANFDATHDLEEILLNDNPLGSKSRHKKMDPGALSPEMMMIERQFLYYDYTHPEFIDSQDTGGSPIASMDLAKLRESCISMDAGLQGSRSMSVINSSRSQQFPHSASLSQADSASGQGNASAPFMFRRAASAITDDTNRFGLQGPGPKEVLRSRALSQGRREDVAPVSGTSPGIIRGNSAGVLMSAVNAPPVPAIPPMANTGSQKMLLEETNQALKLGIDKTAPVEISA</sequence>
<evidence type="ECO:0000256" key="1">
    <source>
        <dbReference type="ARBA" id="ARBA00022527"/>
    </source>
</evidence>
<dbReference type="GO" id="GO:0005524">
    <property type="term" value="F:ATP binding"/>
    <property type="evidence" value="ECO:0007669"/>
    <property type="project" value="UniProtKB-UniRule"/>
</dbReference>
<dbReference type="SMART" id="SM00220">
    <property type="entry name" value="S_TKc"/>
    <property type="match status" value="1"/>
</dbReference>
<gene>
    <name evidence="10" type="ORF">SPPG_04656</name>
</gene>
<evidence type="ECO:0000313" key="10">
    <source>
        <dbReference type="EMBL" id="KND00334.1"/>
    </source>
</evidence>
<dbReference type="OMA" id="PFEYDTT"/>
<dbReference type="InterPro" id="IPR011009">
    <property type="entry name" value="Kinase-like_dom_sf"/>
</dbReference>
<dbReference type="GO" id="GO:0009966">
    <property type="term" value="P:regulation of signal transduction"/>
    <property type="evidence" value="ECO:0007669"/>
    <property type="project" value="TreeGrafter"/>
</dbReference>
<dbReference type="PROSITE" id="PS51285">
    <property type="entry name" value="AGC_KINASE_CTER"/>
    <property type="match status" value="1"/>
</dbReference>
<dbReference type="eggNOG" id="KOG0598">
    <property type="taxonomic scope" value="Eukaryota"/>
</dbReference>
<dbReference type="InParanoid" id="A0A0L0HHN2"/>
<dbReference type="InterPro" id="IPR000961">
    <property type="entry name" value="AGC-kinase_C"/>
</dbReference>
<dbReference type="Pfam" id="PF00069">
    <property type="entry name" value="Pkinase"/>
    <property type="match status" value="1"/>
</dbReference>
<proteinExistence type="predicted"/>
<dbReference type="GO" id="GO:0001664">
    <property type="term" value="F:G protein-coupled receptor binding"/>
    <property type="evidence" value="ECO:0007669"/>
    <property type="project" value="TreeGrafter"/>
</dbReference>
<dbReference type="PANTHER" id="PTHR24355">
    <property type="entry name" value="G PROTEIN-COUPLED RECEPTOR KINASE/RIBOSOMAL PROTEIN S6 KINASE"/>
    <property type="match status" value="1"/>
</dbReference>
<keyword evidence="2" id="KW-0808">Transferase</keyword>
<evidence type="ECO:0000259" key="8">
    <source>
        <dbReference type="PROSITE" id="PS50011"/>
    </source>
</evidence>
<evidence type="ECO:0000256" key="4">
    <source>
        <dbReference type="ARBA" id="ARBA00022777"/>
    </source>
</evidence>
<keyword evidence="4 10" id="KW-0418">Kinase</keyword>
<dbReference type="Proteomes" id="UP000053201">
    <property type="component" value="Unassembled WGS sequence"/>
</dbReference>
<dbReference type="VEuPathDB" id="FungiDB:SPPG_04656"/>
<dbReference type="Gene3D" id="1.10.510.10">
    <property type="entry name" value="Transferase(Phosphotransferase) domain 1"/>
    <property type="match status" value="1"/>
</dbReference>
<feature type="compositionally biased region" description="Polar residues" evidence="7">
    <location>
        <begin position="423"/>
        <end position="443"/>
    </location>
</feature>
<keyword evidence="5 6" id="KW-0067">ATP-binding</keyword>
<feature type="domain" description="AGC-kinase C-terminal" evidence="9">
    <location>
        <begin position="302"/>
        <end position="383"/>
    </location>
</feature>
<dbReference type="PROSITE" id="PS50011">
    <property type="entry name" value="PROTEIN_KINASE_DOM"/>
    <property type="match status" value="1"/>
</dbReference>
<evidence type="ECO:0000256" key="5">
    <source>
        <dbReference type="ARBA" id="ARBA00022840"/>
    </source>
</evidence>
<dbReference type="PROSITE" id="PS00108">
    <property type="entry name" value="PROTEIN_KINASE_ST"/>
    <property type="match status" value="1"/>
</dbReference>
<keyword evidence="3 6" id="KW-0547">Nucleotide-binding</keyword>
<dbReference type="STRING" id="645134.A0A0L0HHN2"/>
<protein>
    <submittedName>
        <fullName evidence="10">AGC/YANK protein kinase</fullName>
    </submittedName>
</protein>
<organism evidence="10 11">
    <name type="scientific">Spizellomyces punctatus (strain DAOM BR117)</name>
    <dbReference type="NCBI Taxonomy" id="645134"/>
    <lineage>
        <taxon>Eukaryota</taxon>
        <taxon>Fungi</taxon>
        <taxon>Fungi incertae sedis</taxon>
        <taxon>Chytridiomycota</taxon>
        <taxon>Chytridiomycota incertae sedis</taxon>
        <taxon>Chytridiomycetes</taxon>
        <taxon>Spizellomycetales</taxon>
        <taxon>Spizellomycetaceae</taxon>
        <taxon>Spizellomyces</taxon>
    </lineage>
</organism>
<dbReference type="PROSITE" id="PS00107">
    <property type="entry name" value="PROTEIN_KINASE_ATP"/>
    <property type="match status" value="1"/>
</dbReference>
<evidence type="ECO:0000256" key="6">
    <source>
        <dbReference type="PROSITE-ProRule" id="PRU10141"/>
    </source>
</evidence>
<dbReference type="OrthoDB" id="354826at2759"/>
<evidence type="ECO:0000256" key="3">
    <source>
        <dbReference type="ARBA" id="ARBA00022741"/>
    </source>
</evidence>
<name>A0A0L0HHN2_SPIPD</name>
<dbReference type="GeneID" id="27688093"/>
<dbReference type="SUPFAM" id="SSF56112">
    <property type="entry name" value="Protein kinase-like (PK-like)"/>
    <property type="match status" value="1"/>
</dbReference>
<dbReference type="InterPro" id="IPR017441">
    <property type="entry name" value="Protein_kinase_ATP_BS"/>
</dbReference>
<dbReference type="Gene3D" id="3.30.200.20">
    <property type="entry name" value="Phosphorylase Kinase, domain 1"/>
    <property type="match status" value="1"/>
</dbReference>
<accession>A0A0L0HHN2</accession>
<dbReference type="InterPro" id="IPR000719">
    <property type="entry name" value="Prot_kinase_dom"/>
</dbReference>
<dbReference type="EMBL" id="KQ257456">
    <property type="protein sequence ID" value="KND00334.1"/>
    <property type="molecule type" value="Genomic_DNA"/>
</dbReference>
<dbReference type="GO" id="GO:0004703">
    <property type="term" value="F:G protein-coupled receptor kinase activity"/>
    <property type="evidence" value="ECO:0007669"/>
    <property type="project" value="TreeGrafter"/>
</dbReference>
<reference evidence="10 11" key="1">
    <citation type="submission" date="2009-08" db="EMBL/GenBank/DDBJ databases">
        <title>The Genome Sequence of Spizellomyces punctatus strain DAOM BR117.</title>
        <authorList>
            <consortium name="The Broad Institute Genome Sequencing Platform"/>
            <person name="Russ C."/>
            <person name="Cuomo C."/>
            <person name="Shea T."/>
            <person name="Young S.K."/>
            <person name="Zeng Q."/>
            <person name="Koehrsen M."/>
            <person name="Haas B."/>
            <person name="Borodovsky M."/>
            <person name="Guigo R."/>
            <person name="Alvarado L."/>
            <person name="Berlin A."/>
            <person name="Bochicchio J."/>
            <person name="Borenstein D."/>
            <person name="Chapman S."/>
            <person name="Chen Z."/>
            <person name="Engels R."/>
            <person name="Freedman E."/>
            <person name="Gellesch M."/>
            <person name="Goldberg J."/>
            <person name="Griggs A."/>
            <person name="Gujja S."/>
            <person name="Heiman D."/>
            <person name="Hepburn T."/>
            <person name="Howarth C."/>
            <person name="Jen D."/>
            <person name="Larson L."/>
            <person name="Lewis B."/>
            <person name="Mehta T."/>
            <person name="Park D."/>
            <person name="Pearson M."/>
            <person name="Roberts A."/>
            <person name="Saif S."/>
            <person name="Shenoy N."/>
            <person name="Sisk P."/>
            <person name="Stolte C."/>
            <person name="Sykes S."/>
            <person name="Thomson T."/>
            <person name="Walk T."/>
            <person name="White J."/>
            <person name="Yandava C."/>
            <person name="Burger G."/>
            <person name="Gray M.W."/>
            <person name="Holland P.W.H."/>
            <person name="King N."/>
            <person name="Lang F.B.F."/>
            <person name="Roger A.J."/>
            <person name="Ruiz-Trillo I."/>
            <person name="Lander E."/>
            <person name="Nusbaum C."/>
        </authorList>
    </citation>
    <scope>NUCLEOTIDE SEQUENCE [LARGE SCALE GENOMIC DNA]</scope>
    <source>
        <strain evidence="10 11">DAOM BR117</strain>
    </source>
</reference>
<dbReference type="InterPro" id="IPR008271">
    <property type="entry name" value="Ser/Thr_kinase_AS"/>
</dbReference>
<feature type="region of interest" description="Disordered" evidence="7">
    <location>
        <begin position="233"/>
        <end position="262"/>
    </location>
</feature>
<feature type="binding site" evidence="6">
    <location>
        <position position="53"/>
    </location>
    <ligand>
        <name>ATP</name>
        <dbReference type="ChEBI" id="CHEBI:30616"/>
    </ligand>
</feature>
<evidence type="ECO:0000256" key="7">
    <source>
        <dbReference type="SAM" id="MobiDB-lite"/>
    </source>
</evidence>
<dbReference type="GO" id="GO:0007186">
    <property type="term" value="P:G protein-coupled receptor signaling pathway"/>
    <property type="evidence" value="ECO:0007669"/>
    <property type="project" value="TreeGrafter"/>
</dbReference>